<evidence type="ECO:0008006" key="3">
    <source>
        <dbReference type="Google" id="ProtNLM"/>
    </source>
</evidence>
<dbReference type="PANTHER" id="PTHR46082:SF6">
    <property type="entry name" value="AAA+ ATPASE DOMAIN-CONTAINING PROTEIN-RELATED"/>
    <property type="match status" value="1"/>
</dbReference>
<sequence length="131" mass="14626">MWLSCACPWETTAKVAAHMNRTFPSIRRLSLVRIGAGILGKIELGDVVIGTKWVQWDFGKANQNGVFEHTGEVCPQPQELLSAAQSLRSRHDFEGKTKIPRYFDDVKANYPCLKPGYVSIGDPIKTKYTTA</sequence>
<dbReference type="EMBL" id="JAVHJM010000004">
    <property type="protein sequence ID" value="KAK6515162.1"/>
    <property type="molecule type" value="Genomic_DNA"/>
</dbReference>
<dbReference type="GO" id="GO:0009116">
    <property type="term" value="P:nucleoside metabolic process"/>
    <property type="evidence" value="ECO:0007669"/>
    <property type="project" value="InterPro"/>
</dbReference>
<accession>A0AAN8NPW9</accession>
<proteinExistence type="predicted"/>
<protein>
    <recommendedName>
        <fullName evidence="3">Nucleoside phosphorylase domain-containing protein</fullName>
    </recommendedName>
</protein>
<comment type="caution">
    <text evidence="1">The sequence shown here is derived from an EMBL/GenBank/DDBJ whole genome shotgun (WGS) entry which is preliminary data.</text>
</comment>
<evidence type="ECO:0000313" key="1">
    <source>
        <dbReference type="EMBL" id="KAK6515162.1"/>
    </source>
</evidence>
<evidence type="ECO:0000313" key="2">
    <source>
        <dbReference type="Proteomes" id="UP001307849"/>
    </source>
</evidence>
<reference evidence="1 2" key="1">
    <citation type="submission" date="2019-10" db="EMBL/GenBank/DDBJ databases">
        <authorList>
            <person name="Palmer J.M."/>
        </authorList>
    </citation>
    <scope>NUCLEOTIDE SEQUENCE [LARGE SCALE GENOMIC DNA]</scope>
    <source>
        <strain evidence="1 2">TWF506</strain>
    </source>
</reference>
<dbReference type="Proteomes" id="UP001307849">
    <property type="component" value="Unassembled WGS sequence"/>
</dbReference>
<dbReference type="PANTHER" id="PTHR46082">
    <property type="entry name" value="ATP/GTP-BINDING PROTEIN-RELATED"/>
    <property type="match status" value="1"/>
</dbReference>
<name>A0AAN8NPW9_9PEZI</name>
<keyword evidence="2" id="KW-1185">Reference proteome</keyword>
<gene>
    <name evidence="1" type="ORF">TWF506_007507</name>
</gene>
<dbReference type="Gene3D" id="3.40.50.1580">
    <property type="entry name" value="Nucleoside phosphorylase domain"/>
    <property type="match status" value="1"/>
</dbReference>
<dbReference type="GO" id="GO:0003824">
    <property type="term" value="F:catalytic activity"/>
    <property type="evidence" value="ECO:0007669"/>
    <property type="project" value="InterPro"/>
</dbReference>
<dbReference type="AlphaFoldDB" id="A0AAN8NPW9"/>
<dbReference type="InterPro" id="IPR035994">
    <property type="entry name" value="Nucleoside_phosphorylase_sf"/>
</dbReference>
<organism evidence="1 2">
    <name type="scientific">Arthrobotrys conoides</name>
    <dbReference type="NCBI Taxonomy" id="74498"/>
    <lineage>
        <taxon>Eukaryota</taxon>
        <taxon>Fungi</taxon>
        <taxon>Dikarya</taxon>
        <taxon>Ascomycota</taxon>
        <taxon>Pezizomycotina</taxon>
        <taxon>Orbiliomycetes</taxon>
        <taxon>Orbiliales</taxon>
        <taxon>Orbiliaceae</taxon>
        <taxon>Arthrobotrys</taxon>
    </lineage>
</organism>
<dbReference type="InterPro" id="IPR053137">
    <property type="entry name" value="NLR-like"/>
</dbReference>